<evidence type="ECO:0008006" key="4">
    <source>
        <dbReference type="Google" id="ProtNLM"/>
    </source>
</evidence>
<feature type="compositionally biased region" description="Basic and acidic residues" evidence="1">
    <location>
        <begin position="57"/>
        <end position="69"/>
    </location>
</feature>
<reference evidence="3" key="1">
    <citation type="journal article" date="2019" name="Int. J. Syst. Evol. Microbiol.">
        <title>The Global Catalogue of Microorganisms (GCM) 10K type strain sequencing project: providing services to taxonomists for standard genome sequencing and annotation.</title>
        <authorList>
            <consortium name="The Broad Institute Genomics Platform"/>
            <consortium name="The Broad Institute Genome Sequencing Center for Infectious Disease"/>
            <person name="Wu L."/>
            <person name="Ma J."/>
        </authorList>
    </citation>
    <scope>NUCLEOTIDE SEQUENCE [LARGE SCALE GENOMIC DNA]</scope>
    <source>
        <strain evidence="3">NBRC 102407</strain>
    </source>
</reference>
<proteinExistence type="predicted"/>
<dbReference type="EMBL" id="BSPX01000002">
    <property type="protein sequence ID" value="GLT20890.1"/>
    <property type="molecule type" value="Genomic_DNA"/>
</dbReference>
<gene>
    <name evidence="2" type="ORF">GCM10007933_03420</name>
</gene>
<organism evidence="2 3">
    <name type="scientific">Zoogloea oryzae</name>
    <dbReference type="NCBI Taxonomy" id="310767"/>
    <lineage>
        <taxon>Bacteria</taxon>
        <taxon>Pseudomonadati</taxon>
        <taxon>Pseudomonadota</taxon>
        <taxon>Betaproteobacteria</taxon>
        <taxon>Rhodocyclales</taxon>
        <taxon>Zoogloeaceae</taxon>
        <taxon>Zoogloea</taxon>
    </lineage>
</organism>
<accession>A0ABQ6F5R2</accession>
<keyword evidence="3" id="KW-1185">Reference proteome</keyword>
<name>A0ABQ6F5R2_9RHOO</name>
<evidence type="ECO:0000313" key="2">
    <source>
        <dbReference type="EMBL" id="GLT20890.1"/>
    </source>
</evidence>
<sequence length="69" mass="8019">MRIQACLLLVLLATGCASTPGDRTWYQSLANENARRQYEPGRDINREPPPPSFDAYEQERRRLRENQAK</sequence>
<dbReference type="Proteomes" id="UP001157167">
    <property type="component" value="Unassembled WGS sequence"/>
</dbReference>
<feature type="region of interest" description="Disordered" evidence="1">
    <location>
        <begin position="36"/>
        <end position="69"/>
    </location>
</feature>
<evidence type="ECO:0000256" key="1">
    <source>
        <dbReference type="SAM" id="MobiDB-lite"/>
    </source>
</evidence>
<protein>
    <recommendedName>
        <fullName evidence="4">Lipoprotein</fullName>
    </recommendedName>
</protein>
<evidence type="ECO:0000313" key="3">
    <source>
        <dbReference type="Proteomes" id="UP001157167"/>
    </source>
</evidence>
<dbReference type="PROSITE" id="PS51257">
    <property type="entry name" value="PROKAR_LIPOPROTEIN"/>
    <property type="match status" value="1"/>
</dbReference>
<comment type="caution">
    <text evidence="2">The sequence shown here is derived from an EMBL/GenBank/DDBJ whole genome shotgun (WGS) entry which is preliminary data.</text>
</comment>
<feature type="compositionally biased region" description="Basic and acidic residues" evidence="1">
    <location>
        <begin position="36"/>
        <end position="46"/>
    </location>
</feature>